<name>A0A3B0WIK8_9ZZZZ</name>
<evidence type="ECO:0008006" key="2">
    <source>
        <dbReference type="Google" id="ProtNLM"/>
    </source>
</evidence>
<sequence length="446" mass="48331">MNLNKKLLIKTIGAAIGAVLVSGVSTVHSANWLALQGTEPDGQSARARVWGFVQPEYQSTDGTKLKAGPWNDQNAIFNQIAPDLKTNSQFSIRRARIGVRGTGFPLDNKVNYFFLAEFGNNGITRAGGQAGGAKVTDASVTLSHIPGVRIRAGQFKTPGAEEGLAAIHVFDYVNFTGVTNGLLLERFFNSDGSVDGGGNGPNGSVGAFRDVGIQFFNTFKFASWEHSYALMFGNGNGIARGDNDDNRETYIYWSSELVFGGKGGRRQGWKMFVWNQDGKRTINAGATQATDEFDRTRTGLGTTFRKGKYRAAFEYITADGMIFNGTDGGALPGASNNAGTATASFNMETKGEADGYYGHFGYAIMPSLELDLRYDIYNRMTDVAAKERQFTTTTLGAQYFFNKKSRLIVNYEVRDGEAPNAPGSAGPNQILDGLDDRLSAQLLIIF</sequence>
<dbReference type="SUPFAM" id="SSF56935">
    <property type="entry name" value="Porins"/>
    <property type="match status" value="1"/>
</dbReference>
<dbReference type="Gene3D" id="2.40.160.10">
    <property type="entry name" value="Porin"/>
    <property type="match status" value="1"/>
</dbReference>
<protein>
    <recommendedName>
        <fullName evidence="2">Porin</fullName>
    </recommendedName>
</protein>
<organism evidence="1">
    <name type="scientific">hydrothermal vent metagenome</name>
    <dbReference type="NCBI Taxonomy" id="652676"/>
    <lineage>
        <taxon>unclassified sequences</taxon>
        <taxon>metagenomes</taxon>
        <taxon>ecological metagenomes</taxon>
    </lineage>
</organism>
<accession>A0A3B0WIK8</accession>
<reference evidence="1" key="1">
    <citation type="submission" date="2018-06" db="EMBL/GenBank/DDBJ databases">
        <authorList>
            <person name="Zhirakovskaya E."/>
        </authorList>
    </citation>
    <scope>NUCLEOTIDE SEQUENCE</scope>
</reference>
<dbReference type="InterPro" id="IPR010870">
    <property type="entry name" value="Porin_O/P"/>
</dbReference>
<evidence type="ECO:0000313" key="1">
    <source>
        <dbReference type="EMBL" id="VAW50467.1"/>
    </source>
</evidence>
<gene>
    <name evidence="1" type="ORF">MNBD_GAMMA06-1590</name>
</gene>
<dbReference type="Pfam" id="PF07396">
    <property type="entry name" value="Porin_O_P"/>
    <property type="match status" value="1"/>
</dbReference>
<dbReference type="EMBL" id="UOFD01000014">
    <property type="protein sequence ID" value="VAW50467.1"/>
    <property type="molecule type" value="Genomic_DNA"/>
</dbReference>
<proteinExistence type="predicted"/>
<dbReference type="InterPro" id="IPR023614">
    <property type="entry name" value="Porin_dom_sf"/>
</dbReference>
<dbReference type="AlphaFoldDB" id="A0A3B0WIK8"/>